<feature type="region of interest" description="Disordered" evidence="1">
    <location>
        <begin position="1"/>
        <end position="43"/>
    </location>
</feature>
<accession>A0A6J4GYR9</accession>
<protein>
    <submittedName>
        <fullName evidence="2">Uncharacterized protein</fullName>
    </submittedName>
</protein>
<sequence>AVDPSQASGSAPGDGDERKVRAGDLAHPARRSTTSRRSACMAV</sequence>
<dbReference type="AlphaFoldDB" id="A0A6J4GYR9"/>
<evidence type="ECO:0000313" key="2">
    <source>
        <dbReference type="EMBL" id="CAA9210473.1"/>
    </source>
</evidence>
<name>A0A6J4GYR9_9PSEU</name>
<feature type="non-terminal residue" evidence="2">
    <location>
        <position position="1"/>
    </location>
</feature>
<feature type="non-terminal residue" evidence="2">
    <location>
        <position position="43"/>
    </location>
</feature>
<feature type="compositionally biased region" description="Basic and acidic residues" evidence="1">
    <location>
        <begin position="15"/>
        <end position="24"/>
    </location>
</feature>
<organism evidence="2">
    <name type="scientific">uncultured Actinomycetospora sp</name>
    <dbReference type="NCBI Taxonomy" id="1135996"/>
    <lineage>
        <taxon>Bacteria</taxon>
        <taxon>Bacillati</taxon>
        <taxon>Actinomycetota</taxon>
        <taxon>Actinomycetes</taxon>
        <taxon>Pseudonocardiales</taxon>
        <taxon>Pseudonocardiaceae</taxon>
        <taxon>Actinomycetospora</taxon>
        <taxon>environmental samples</taxon>
    </lineage>
</organism>
<reference evidence="2" key="1">
    <citation type="submission" date="2020-02" db="EMBL/GenBank/DDBJ databases">
        <authorList>
            <person name="Meier V. D."/>
        </authorList>
    </citation>
    <scope>NUCLEOTIDE SEQUENCE</scope>
    <source>
        <strain evidence="2">AVDCRST_MAG54</strain>
    </source>
</reference>
<evidence type="ECO:0000256" key="1">
    <source>
        <dbReference type="SAM" id="MobiDB-lite"/>
    </source>
</evidence>
<dbReference type="EMBL" id="CADCTH010000012">
    <property type="protein sequence ID" value="CAA9210473.1"/>
    <property type="molecule type" value="Genomic_DNA"/>
</dbReference>
<gene>
    <name evidence="2" type="ORF">AVDCRST_MAG54-75</name>
</gene>
<proteinExistence type="predicted"/>